<dbReference type="InterPro" id="IPR011607">
    <property type="entry name" value="MGS-like_dom"/>
</dbReference>
<dbReference type="InterPro" id="IPR024051">
    <property type="entry name" value="AICAR_Tfase_dup_dom_sf"/>
</dbReference>
<evidence type="ECO:0000313" key="10">
    <source>
        <dbReference type="EMBL" id="KXA30804.1"/>
    </source>
</evidence>
<dbReference type="GO" id="GO:0006189">
    <property type="term" value="P:'de novo' IMP biosynthetic process"/>
    <property type="evidence" value="ECO:0007669"/>
    <property type="project" value="UniProtKB-UniRule"/>
</dbReference>
<sequence length="503" mass="57030">MRALISVYDKEGIVEFAKELVNRGWEIISTGGTYNKLKDAGIDVISVDKLTGFPEILDGRVKTLNPKIHAGILARRDLKDHMETLKEEEIETIDMVVNNLYPFEEKLLENADHETMIENIDIGGPSMIRAAAKNYKDVYIVTDPADYKLVLEYIDKKDPKFNEYLANKAFSYTAHYDAVISNYFAKREGERFPRYINKSYKLVEELRYGENPHQMAAFYEDSYTPDKIEYKVLHGKQVSYNNLNDMYSALNAVINFEKPAAVAIKHTNPCGIGTGDSLEEAFIKAYECDDESIFGGIIALNREVDVKTAEHLSKIFLEIVAAPSFSKEAYDLLAQKKNIRLIEIPDFEKLYDPGFRFKQVLNGIIIQNSDDVIWDQDKLDFVSNRKPSEKELEELKFAFTCCKTTFSNSVVIAKDGGTLALGQGETKRSWAVEEAIERAGEKIKGAVLASDGFFFRDTIELLHKAGIDVIVQPGGSVKDQEVIDFANENNICLVFTNIRHFRH</sequence>
<evidence type="ECO:0000256" key="3">
    <source>
        <dbReference type="ARBA" id="ARBA00007667"/>
    </source>
</evidence>
<keyword evidence="4 8" id="KW-0808">Transferase</keyword>
<dbReference type="NCBIfam" id="NF002049">
    <property type="entry name" value="PRK00881.1"/>
    <property type="match status" value="1"/>
</dbReference>
<keyword evidence="7 8" id="KW-0511">Multifunctional enzyme</keyword>
<dbReference type="SMART" id="SM00851">
    <property type="entry name" value="MGS"/>
    <property type="match status" value="1"/>
</dbReference>
<dbReference type="Gene3D" id="3.40.140.20">
    <property type="match status" value="2"/>
</dbReference>
<dbReference type="EMBL" id="LRQE01000024">
    <property type="protein sequence ID" value="KXA30804.1"/>
    <property type="molecule type" value="Genomic_DNA"/>
</dbReference>
<dbReference type="Gene3D" id="3.40.50.1380">
    <property type="entry name" value="Methylglyoxal synthase-like domain"/>
    <property type="match status" value="1"/>
</dbReference>
<name>A0A133PQC7_9FIRM</name>
<dbReference type="PANTHER" id="PTHR11692:SF0">
    <property type="entry name" value="BIFUNCTIONAL PURINE BIOSYNTHESIS PROTEIN ATIC"/>
    <property type="match status" value="1"/>
</dbReference>
<dbReference type="RefSeq" id="WP_060800007.1">
    <property type="nucleotide sequence ID" value="NZ_KQ957097.1"/>
</dbReference>
<dbReference type="GO" id="GO:0004643">
    <property type="term" value="F:phosphoribosylaminoimidazolecarboxamide formyltransferase activity"/>
    <property type="evidence" value="ECO:0007669"/>
    <property type="project" value="UniProtKB-UniRule"/>
</dbReference>
<dbReference type="UniPathway" id="UPA00074">
    <property type="reaction ID" value="UER00133"/>
</dbReference>
<dbReference type="GO" id="GO:0003937">
    <property type="term" value="F:IMP cyclohydrolase activity"/>
    <property type="evidence" value="ECO:0007669"/>
    <property type="project" value="UniProtKB-UniRule"/>
</dbReference>
<evidence type="ECO:0000256" key="1">
    <source>
        <dbReference type="ARBA" id="ARBA00004844"/>
    </source>
</evidence>
<accession>A0A133PQC7</accession>
<dbReference type="Pfam" id="PF02142">
    <property type="entry name" value="MGS"/>
    <property type="match status" value="1"/>
</dbReference>
<keyword evidence="6 8" id="KW-0378">Hydrolase</keyword>
<dbReference type="InterPro" id="IPR002695">
    <property type="entry name" value="PurH-like"/>
</dbReference>
<gene>
    <name evidence="8" type="primary">purH</name>
    <name evidence="10" type="ORF">HMPREF3229_00812</name>
</gene>
<dbReference type="Pfam" id="PF01808">
    <property type="entry name" value="AICARFT_IMPCHas"/>
    <property type="match status" value="1"/>
</dbReference>
<dbReference type="EC" id="3.5.4.10" evidence="8"/>
<feature type="domain" description="MGS-like" evidence="9">
    <location>
        <begin position="1"/>
        <end position="142"/>
    </location>
</feature>
<dbReference type="SUPFAM" id="SSF52335">
    <property type="entry name" value="Methylglyoxal synthase-like"/>
    <property type="match status" value="1"/>
</dbReference>
<dbReference type="HAMAP" id="MF_00139">
    <property type="entry name" value="PurH"/>
    <property type="match status" value="1"/>
</dbReference>
<dbReference type="SUPFAM" id="SSF53927">
    <property type="entry name" value="Cytidine deaminase-like"/>
    <property type="match status" value="1"/>
</dbReference>
<dbReference type="PIRSF" id="PIRSF000414">
    <property type="entry name" value="AICARFT_IMPCHas"/>
    <property type="match status" value="1"/>
</dbReference>
<dbReference type="GO" id="GO:0005829">
    <property type="term" value="C:cytosol"/>
    <property type="evidence" value="ECO:0007669"/>
    <property type="project" value="TreeGrafter"/>
</dbReference>
<dbReference type="SMART" id="SM00798">
    <property type="entry name" value="AICARFT_IMPCHas"/>
    <property type="match status" value="1"/>
</dbReference>
<dbReference type="FunFam" id="3.40.50.1380:FF:000001">
    <property type="entry name" value="Bifunctional purine biosynthesis protein PurH"/>
    <property type="match status" value="1"/>
</dbReference>
<dbReference type="CDD" id="cd01421">
    <property type="entry name" value="IMPCH"/>
    <property type="match status" value="1"/>
</dbReference>
<dbReference type="NCBIfam" id="TIGR00355">
    <property type="entry name" value="purH"/>
    <property type="match status" value="1"/>
</dbReference>
<protein>
    <recommendedName>
        <fullName evidence="8">Bifunctional purine biosynthesis protein PurH</fullName>
    </recommendedName>
    <domain>
        <recommendedName>
            <fullName evidence="8">Phosphoribosylaminoimidazolecarboxamide formyltransferase</fullName>
            <ecNumber evidence="8">2.1.2.3</ecNumber>
        </recommendedName>
        <alternativeName>
            <fullName evidence="8">AICAR transformylase</fullName>
        </alternativeName>
    </domain>
    <domain>
        <recommendedName>
            <fullName evidence="8">IMP cyclohydrolase</fullName>
            <ecNumber evidence="8">3.5.4.10</ecNumber>
        </recommendedName>
        <alternativeName>
            <fullName evidence="8">ATIC</fullName>
        </alternativeName>
        <alternativeName>
            <fullName evidence="8">IMP synthase</fullName>
        </alternativeName>
        <alternativeName>
            <fullName evidence="8">Inosinicase</fullName>
        </alternativeName>
    </domain>
</protein>
<reference evidence="10 11" key="1">
    <citation type="submission" date="2016-01" db="EMBL/GenBank/DDBJ databases">
        <authorList>
            <person name="Oliw E.H."/>
        </authorList>
    </citation>
    <scope>NUCLEOTIDE SEQUENCE [LARGE SCALE GENOMIC DNA]</scope>
    <source>
        <strain evidence="10 11">CMW7756A</strain>
    </source>
</reference>
<evidence type="ECO:0000259" key="9">
    <source>
        <dbReference type="PROSITE" id="PS51855"/>
    </source>
</evidence>
<evidence type="ECO:0000256" key="4">
    <source>
        <dbReference type="ARBA" id="ARBA00022679"/>
    </source>
</evidence>
<dbReference type="PANTHER" id="PTHR11692">
    <property type="entry name" value="BIFUNCTIONAL PURINE BIOSYNTHESIS PROTEIN PURH"/>
    <property type="match status" value="1"/>
</dbReference>
<evidence type="ECO:0000256" key="5">
    <source>
        <dbReference type="ARBA" id="ARBA00022755"/>
    </source>
</evidence>
<comment type="catalytic activity">
    <reaction evidence="8">
        <text>(6R)-10-formyltetrahydrofolate + 5-amino-1-(5-phospho-beta-D-ribosyl)imidazole-4-carboxamide = 5-formamido-1-(5-phospho-D-ribosyl)imidazole-4-carboxamide + (6S)-5,6,7,8-tetrahydrofolate</text>
        <dbReference type="Rhea" id="RHEA:22192"/>
        <dbReference type="ChEBI" id="CHEBI:57453"/>
        <dbReference type="ChEBI" id="CHEBI:58467"/>
        <dbReference type="ChEBI" id="CHEBI:58475"/>
        <dbReference type="ChEBI" id="CHEBI:195366"/>
        <dbReference type="EC" id="2.1.2.3"/>
    </reaction>
</comment>
<evidence type="ECO:0000256" key="7">
    <source>
        <dbReference type="ARBA" id="ARBA00023268"/>
    </source>
</evidence>
<dbReference type="InterPro" id="IPR036914">
    <property type="entry name" value="MGS-like_dom_sf"/>
</dbReference>
<dbReference type="AlphaFoldDB" id="A0A133PQC7"/>
<dbReference type="Proteomes" id="UP000070174">
    <property type="component" value="Unassembled WGS sequence"/>
</dbReference>
<evidence type="ECO:0000256" key="8">
    <source>
        <dbReference type="HAMAP-Rule" id="MF_00139"/>
    </source>
</evidence>
<comment type="pathway">
    <text evidence="1 8">Purine metabolism; IMP biosynthesis via de novo pathway; IMP from 5-formamido-1-(5-phospho-D-ribosyl)imidazole-4-carboxamide: step 1/1.</text>
</comment>
<dbReference type="PATRIC" id="fig|54005.3.peg.800"/>
<dbReference type="PROSITE" id="PS51855">
    <property type="entry name" value="MGS"/>
    <property type="match status" value="1"/>
</dbReference>
<organism evidence="10">
    <name type="scientific">Peptoniphilus harei</name>
    <dbReference type="NCBI Taxonomy" id="54005"/>
    <lineage>
        <taxon>Bacteria</taxon>
        <taxon>Bacillati</taxon>
        <taxon>Bacillota</taxon>
        <taxon>Tissierellia</taxon>
        <taxon>Tissierellales</taxon>
        <taxon>Peptoniphilaceae</taxon>
        <taxon>Peptoniphilus</taxon>
    </lineage>
</organism>
<keyword evidence="5 8" id="KW-0658">Purine biosynthesis</keyword>
<comment type="similarity">
    <text evidence="3 8">Belongs to the PurH family.</text>
</comment>
<evidence type="ECO:0000313" key="11">
    <source>
        <dbReference type="Proteomes" id="UP000070174"/>
    </source>
</evidence>
<comment type="domain">
    <text evidence="8">The IMP cyclohydrolase activity resides in the N-terminal region.</text>
</comment>
<comment type="catalytic activity">
    <reaction evidence="8">
        <text>IMP + H2O = 5-formamido-1-(5-phospho-D-ribosyl)imidazole-4-carboxamide</text>
        <dbReference type="Rhea" id="RHEA:18445"/>
        <dbReference type="ChEBI" id="CHEBI:15377"/>
        <dbReference type="ChEBI" id="CHEBI:58053"/>
        <dbReference type="ChEBI" id="CHEBI:58467"/>
        <dbReference type="EC" id="3.5.4.10"/>
    </reaction>
</comment>
<comment type="pathway">
    <text evidence="2 8">Purine metabolism; IMP biosynthesis via de novo pathway; 5-formamido-1-(5-phospho-D-ribosyl)imidazole-4-carboxamide from 5-amino-1-(5-phospho-D-ribosyl)imidazole-4-carboxamide (10-formyl THF route): step 1/1.</text>
</comment>
<evidence type="ECO:0000256" key="2">
    <source>
        <dbReference type="ARBA" id="ARBA00004954"/>
    </source>
</evidence>
<dbReference type="InterPro" id="IPR016193">
    <property type="entry name" value="Cytidine_deaminase-like"/>
</dbReference>
<comment type="caution">
    <text evidence="10">The sequence shown here is derived from an EMBL/GenBank/DDBJ whole genome shotgun (WGS) entry which is preliminary data.</text>
</comment>
<proteinExistence type="inferred from homology"/>
<evidence type="ECO:0000256" key="6">
    <source>
        <dbReference type="ARBA" id="ARBA00022801"/>
    </source>
</evidence>
<dbReference type="EC" id="2.1.2.3" evidence="8"/>